<keyword evidence="3" id="KW-1185">Reference proteome</keyword>
<gene>
    <name evidence="2" type="ORF">PECAL_2P17200</name>
</gene>
<comment type="caution">
    <text evidence="2">The sequence shown here is derived from an EMBL/GenBank/DDBJ whole genome shotgun (WGS) entry which is preliminary data.</text>
</comment>
<dbReference type="Proteomes" id="UP000789595">
    <property type="component" value="Unassembled WGS sequence"/>
</dbReference>
<organism evidence="2 3">
    <name type="scientific">Pelagomonas calceolata</name>
    <dbReference type="NCBI Taxonomy" id="35677"/>
    <lineage>
        <taxon>Eukaryota</taxon>
        <taxon>Sar</taxon>
        <taxon>Stramenopiles</taxon>
        <taxon>Ochrophyta</taxon>
        <taxon>Pelagophyceae</taxon>
        <taxon>Pelagomonadales</taxon>
        <taxon>Pelagomonadaceae</taxon>
        <taxon>Pelagomonas</taxon>
    </lineage>
</organism>
<keyword evidence="1" id="KW-0812">Transmembrane</keyword>
<feature type="transmembrane region" description="Helical" evidence="1">
    <location>
        <begin position="33"/>
        <end position="50"/>
    </location>
</feature>
<dbReference type="AlphaFoldDB" id="A0A8J2SA34"/>
<dbReference type="EMBL" id="CAKKNE010000002">
    <property type="protein sequence ID" value="CAH0368648.1"/>
    <property type="molecule type" value="Genomic_DNA"/>
</dbReference>
<evidence type="ECO:0000313" key="3">
    <source>
        <dbReference type="Proteomes" id="UP000789595"/>
    </source>
</evidence>
<feature type="transmembrane region" description="Helical" evidence="1">
    <location>
        <begin position="6"/>
        <end position="28"/>
    </location>
</feature>
<evidence type="ECO:0000313" key="2">
    <source>
        <dbReference type="EMBL" id="CAH0368648.1"/>
    </source>
</evidence>
<reference evidence="2" key="1">
    <citation type="submission" date="2021-11" db="EMBL/GenBank/DDBJ databases">
        <authorList>
            <consortium name="Genoscope - CEA"/>
            <person name="William W."/>
        </authorList>
    </citation>
    <scope>NUCLEOTIDE SEQUENCE</scope>
</reference>
<feature type="transmembrane region" description="Helical" evidence="1">
    <location>
        <begin position="70"/>
        <end position="89"/>
    </location>
</feature>
<keyword evidence="1" id="KW-0472">Membrane</keyword>
<name>A0A8J2SA34_9STRA</name>
<feature type="transmembrane region" description="Helical" evidence="1">
    <location>
        <begin position="101"/>
        <end position="122"/>
    </location>
</feature>
<proteinExistence type="predicted"/>
<keyword evidence="1" id="KW-1133">Transmembrane helix</keyword>
<evidence type="ECO:0000256" key="1">
    <source>
        <dbReference type="SAM" id="Phobius"/>
    </source>
</evidence>
<accession>A0A8J2SA34</accession>
<protein>
    <submittedName>
        <fullName evidence="2">Uncharacterized protein</fullName>
    </submittedName>
</protein>
<sequence>MPEALVLGVGAVATLTSAAILLGTFAYVALYALLYRITPVVLLWTGYHLLTDPVDFCAARGPWCDLAGGAPAYDAVGALLVVTAVGALATARTRCWMTMALYAAAWAAALGALSTNAPAAVAPHVTQAARAAAALALCHASAPVLSKKIIGGRKPQYLGYI</sequence>